<dbReference type="Proteomes" id="UP000602284">
    <property type="component" value="Unassembled WGS sequence"/>
</dbReference>
<dbReference type="InterPro" id="IPR007310">
    <property type="entry name" value="Aerobactin_biosyn_IucA/IucC_N"/>
</dbReference>
<comment type="pathway">
    <text evidence="1">Siderophore biosynthesis.</text>
</comment>
<gene>
    <name evidence="5" type="ORF">JJB07_17935</name>
</gene>
<dbReference type="RefSeq" id="WP_201637434.1">
    <property type="nucleotide sequence ID" value="NZ_JAEQNB010000006.1"/>
</dbReference>
<proteinExistence type="inferred from homology"/>
<name>A0ABS1JDX8_9BACL</name>
<dbReference type="EMBL" id="JAEQNB010000006">
    <property type="protein sequence ID" value="MBL0388486.1"/>
    <property type="molecule type" value="Genomic_DNA"/>
</dbReference>
<feature type="domain" description="Aerobactin siderophore biosynthesis IucA/IucC-like C-terminal" evidence="4">
    <location>
        <begin position="491"/>
        <end position="654"/>
    </location>
</feature>
<accession>A0ABS1JDX8</accession>
<comment type="caution">
    <text evidence="5">The sequence shown here is derived from an EMBL/GenBank/DDBJ whole genome shotgun (WGS) entry which is preliminary data.</text>
</comment>
<dbReference type="Pfam" id="PF04183">
    <property type="entry name" value="IucA_IucC"/>
    <property type="match status" value="1"/>
</dbReference>
<sequence>MTEELYVLCERLGDGVLDEEEERVMVFLLSEHPEMVTSFRAQVPKARASILRRLVESLLREDVMELATGGIEVDDGERTWLQVPIDPSHDEWLMIPIGRTYAFRRIEVEGEIRHLHVEKVRPLTHPVELLGCLERKEQVEEGRSSRDWMQLARELQNGCANLALALAYDAEQRKHWQTISAQVGVHTSIALAERLQAMRDDFDAGLFFEQMCVEGHNLHPGAKTKMGMEPRDVLAYAPEFHGRPRLRWVAIRREWAGWSYAAQGEAEPNAALFTEWPGVAVGVRMEMERLGLSEHAYLAVPVHPWQYEHVLRDLYRRELTAGLVVPLPGVVTAAGATSSFRTVISDQLGKKARRLAVKVAVNSQMTSTVRSISRNTAFNGPRFTTLIRDVMSREPKLAETFVPVNEIAGFYFQPGANESDGELGKLKSRNLTAVWREDVSQHVGGDELAIAGIAYYAESPVSGRTVLEELVEAYAQTVGVDNLQMAAHHFMVEYAEIAVPGFLTLMVKYGIGLEGHLQNSVGVFRAGRPQRMLFRDWGGVRISRERLEGQGLHLDLMPGSVVLTDDVREMQNKVFYTVYQNHLAEMILQLSKHFGLSETALWREIRRISDAVFEDLLKNPQTADSARVDLEALYRAEVEHKALTTMRLSSEEKGYSYATVANPLSR</sequence>
<keyword evidence="6" id="KW-1185">Reference proteome</keyword>
<evidence type="ECO:0000256" key="1">
    <source>
        <dbReference type="ARBA" id="ARBA00004924"/>
    </source>
</evidence>
<dbReference type="Gene3D" id="1.10.510.40">
    <property type="match status" value="1"/>
</dbReference>
<evidence type="ECO:0000259" key="3">
    <source>
        <dbReference type="Pfam" id="PF04183"/>
    </source>
</evidence>
<dbReference type="InterPro" id="IPR037455">
    <property type="entry name" value="LucA/IucC-like"/>
</dbReference>
<evidence type="ECO:0000313" key="6">
    <source>
        <dbReference type="Proteomes" id="UP000602284"/>
    </source>
</evidence>
<protein>
    <submittedName>
        <fullName evidence="5">IucA/IucC family protein</fullName>
    </submittedName>
</protein>
<reference evidence="5 6" key="1">
    <citation type="submission" date="2021-01" db="EMBL/GenBank/DDBJ databases">
        <title>Tumebacillus sp. strain ITR2 16S ribosomal RNA gene Genome sequencing and assembly.</title>
        <authorList>
            <person name="Kang M."/>
        </authorList>
    </citation>
    <scope>NUCLEOTIDE SEQUENCE [LARGE SCALE GENOMIC DNA]</scope>
    <source>
        <strain evidence="5 6">ITR2</strain>
    </source>
</reference>
<feature type="domain" description="Aerobactin siderophore biosynthesis IucA/IucC N-terminal" evidence="3">
    <location>
        <begin position="206"/>
        <end position="450"/>
    </location>
</feature>
<dbReference type="InterPro" id="IPR022770">
    <property type="entry name" value="IucA/IucC-like_C"/>
</dbReference>
<evidence type="ECO:0000256" key="2">
    <source>
        <dbReference type="ARBA" id="ARBA00007832"/>
    </source>
</evidence>
<comment type="similarity">
    <text evidence="2">Belongs to the IucA/IucC family.</text>
</comment>
<evidence type="ECO:0000259" key="4">
    <source>
        <dbReference type="Pfam" id="PF06276"/>
    </source>
</evidence>
<dbReference type="PANTHER" id="PTHR34384">
    <property type="entry name" value="L-2,3-DIAMINOPROPANOATE--CITRATE LIGASE"/>
    <property type="match status" value="1"/>
</dbReference>
<evidence type="ECO:0000313" key="5">
    <source>
        <dbReference type="EMBL" id="MBL0388486.1"/>
    </source>
</evidence>
<organism evidence="5 6">
    <name type="scientific">Tumebacillus amylolyticus</name>
    <dbReference type="NCBI Taxonomy" id="2801339"/>
    <lineage>
        <taxon>Bacteria</taxon>
        <taxon>Bacillati</taxon>
        <taxon>Bacillota</taxon>
        <taxon>Bacilli</taxon>
        <taxon>Bacillales</taxon>
        <taxon>Alicyclobacillaceae</taxon>
        <taxon>Tumebacillus</taxon>
    </lineage>
</organism>
<dbReference type="Pfam" id="PF06276">
    <property type="entry name" value="FhuF"/>
    <property type="match status" value="1"/>
</dbReference>
<dbReference type="PANTHER" id="PTHR34384:SF6">
    <property type="entry name" value="STAPHYLOFERRIN B SYNTHASE"/>
    <property type="match status" value="1"/>
</dbReference>